<protein>
    <submittedName>
        <fullName evidence="1">3563_t:CDS:1</fullName>
    </submittedName>
</protein>
<reference evidence="1 2" key="1">
    <citation type="submission" date="2021-06" db="EMBL/GenBank/DDBJ databases">
        <authorList>
            <person name="Kallberg Y."/>
            <person name="Tangrot J."/>
            <person name="Rosling A."/>
        </authorList>
    </citation>
    <scope>NUCLEOTIDE SEQUENCE [LARGE SCALE GENOMIC DNA]</scope>
    <source>
        <strain evidence="1 2">120-4 pot B 10/14</strain>
    </source>
</reference>
<dbReference type="Proteomes" id="UP000789901">
    <property type="component" value="Unassembled WGS sequence"/>
</dbReference>
<dbReference type="EMBL" id="CAJVQB010023961">
    <property type="protein sequence ID" value="CAG8803020.1"/>
    <property type="molecule type" value="Genomic_DNA"/>
</dbReference>
<sequence>MDFINDALSTKQPTANKQHVTENWAPIVSKNFKLPTIRFSGSNHYPEWRNDHAACAWCWWEAKNGNQKINEKNLPQNINTKC</sequence>
<accession>A0ABN7VXZ0</accession>
<evidence type="ECO:0000313" key="2">
    <source>
        <dbReference type="Proteomes" id="UP000789901"/>
    </source>
</evidence>
<name>A0ABN7VXZ0_GIGMA</name>
<gene>
    <name evidence="1" type="ORF">GMARGA_LOCUS23555</name>
</gene>
<comment type="caution">
    <text evidence="1">The sequence shown here is derived from an EMBL/GenBank/DDBJ whole genome shotgun (WGS) entry which is preliminary data.</text>
</comment>
<proteinExistence type="predicted"/>
<evidence type="ECO:0000313" key="1">
    <source>
        <dbReference type="EMBL" id="CAG8803020.1"/>
    </source>
</evidence>
<organism evidence="1 2">
    <name type="scientific">Gigaspora margarita</name>
    <dbReference type="NCBI Taxonomy" id="4874"/>
    <lineage>
        <taxon>Eukaryota</taxon>
        <taxon>Fungi</taxon>
        <taxon>Fungi incertae sedis</taxon>
        <taxon>Mucoromycota</taxon>
        <taxon>Glomeromycotina</taxon>
        <taxon>Glomeromycetes</taxon>
        <taxon>Diversisporales</taxon>
        <taxon>Gigasporaceae</taxon>
        <taxon>Gigaspora</taxon>
    </lineage>
</organism>
<keyword evidence="2" id="KW-1185">Reference proteome</keyword>